<protein>
    <submittedName>
        <fullName evidence="1">Uncharacterized protein</fullName>
    </submittedName>
</protein>
<evidence type="ECO:0000313" key="1">
    <source>
        <dbReference type="EMBL" id="GAH48489.1"/>
    </source>
</evidence>
<accession>X1H3T4</accession>
<dbReference type="AlphaFoldDB" id="X1H3T4"/>
<feature type="non-terminal residue" evidence="1">
    <location>
        <position position="1"/>
    </location>
</feature>
<sequence>RDPDKRPNMSIIRDALHEQLTSGQHRLIFRQKVLSIDNPRVTIKTGTSSLSINYDQFNFIVEKVEGNVYFNNSKATVGIALPKSLVVTFGDSSEGPARTHLPMTVLVPEVVI</sequence>
<dbReference type="EMBL" id="BARU01022999">
    <property type="protein sequence ID" value="GAH48489.1"/>
    <property type="molecule type" value="Genomic_DNA"/>
</dbReference>
<name>X1H3T4_9ZZZZ</name>
<gene>
    <name evidence="1" type="ORF">S03H2_37365</name>
</gene>
<organism evidence="1">
    <name type="scientific">marine sediment metagenome</name>
    <dbReference type="NCBI Taxonomy" id="412755"/>
    <lineage>
        <taxon>unclassified sequences</taxon>
        <taxon>metagenomes</taxon>
        <taxon>ecological metagenomes</taxon>
    </lineage>
</organism>
<reference evidence="1" key="1">
    <citation type="journal article" date="2014" name="Front. Microbiol.">
        <title>High frequency of phylogenetically diverse reductive dehalogenase-homologous genes in deep subseafloor sedimentary metagenomes.</title>
        <authorList>
            <person name="Kawai M."/>
            <person name="Futagami T."/>
            <person name="Toyoda A."/>
            <person name="Takaki Y."/>
            <person name="Nishi S."/>
            <person name="Hori S."/>
            <person name="Arai W."/>
            <person name="Tsubouchi T."/>
            <person name="Morono Y."/>
            <person name="Uchiyama I."/>
            <person name="Ito T."/>
            <person name="Fujiyama A."/>
            <person name="Inagaki F."/>
            <person name="Takami H."/>
        </authorList>
    </citation>
    <scope>NUCLEOTIDE SEQUENCE</scope>
    <source>
        <strain evidence="1">Expedition CK06-06</strain>
    </source>
</reference>
<proteinExistence type="predicted"/>
<comment type="caution">
    <text evidence="1">The sequence shown here is derived from an EMBL/GenBank/DDBJ whole genome shotgun (WGS) entry which is preliminary data.</text>
</comment>